<reference evidence="1 2" key="1">
    <citation type="submission" date="2019-02" db="EMBL/GenBank/DDBJ databases">
        <title>Pedobacter sp. nov., a novel speices isolated from soil of pinguins habitat in Antarcitica.</title>
        <authorList>
            <person name="He R.-H."/>
        </authorList>
    </citation>
    <scope>NUCLEOTIDE SEQUENCE [LARGE SCALE GENOMIC DNA]</scope>
    <source>
        <strain evidence="1 2">E01020</strain>
    </source>
</reference>
<proteinExistence type="predicted"/>
<dbReference type="EMBL" id="SJCY01000010">
    <property type="protein sequence ID" value="TDG35367.1"/>
    <property type="molecule type" value="Genomic_DNA"/>
</dbReference>
<comment type="caution">
    <text evidence="1">The sequence shown here is derived from an EMBL/GenBank/DDBJ whole genome shotgun (WGS) entry which is preliminary data.</text>
</comment>
<name>A0A4R5MIE9_9SPHI</name>
<dbReference type="Proteomes" id="UP000295668">
    <property type="component" value="Unassembled WGS sequence"/>
</dbReference>
<dbReference type="InterPro" id="IPR036388">
    <property type="entry name" value="WH-like_DNA-bd_sf"/>
</dbReference>
<evidence type="ECO:0000313" key="2">
    <source>
        <dbReference type="Proteomes" id="UP000295668"/>
    </source>
</evidence>
<organism evidence="1 2">
    <name type="scientific">Pedobacter changchengzhani</name>
    <dbReference type="NCBI Taxonomy" id="2529274"/>
    <lineage>
        <taxon>Bacteria</taxon>
        <taxon>Pseudomonadati</taxon>
        <taxon>Bacteroidota</taxon>
        <taxon>Sphingobacteriia</taxon>
        <taxon>Sphingobacteriales</taxon>
        <taxon>Sphingobacteriaceae</taxon>
        <taxon>Pedobacter</taxon>
    </lineage>
</organism>
<keyword evidence="2" id="KW-1185">Reference proteome</keyword>
<dbReference type="AlphaFoldDB" id="A0A4R5MIE9"/>
<dbReference type="InterPro" id="IPR007367">
    <property type="entry name" value="DUF433"/>
</dbReference>
<sequence>MKTFENKLKLGNGIYTVKEISQILRVPYHKINLWITKYWDGELGKAYEQNYSWKVADTKAVGFHTLVEFYVMMQFAEAGVKIREVLNAHKELASINKSNFPFATKAILENIKTDGKKIFLSANGDTITLDGTKQLNLDFINLFFRKLDFDEEKVASRFWPLGKEKEIVCDPHHKFGQAVIGGTNIQAEAIYMMYLAKEPIDFIAELYELSKSEVQHAIEFYKTAA</sequence>
<evidence type="ECO:0000313" key="1">
    <source>
        <dbReference type="EMBL" id="TDG35367.1"/>
    </source>
</evidence>
<accession>A0A4R5MIE9</accession>
<dbReference type="RefSeq" id="WP_133263297.1">
    <property type="nucleotide sequence ID" value="NZ_SJCY01000010.1"/>
</dbReference>
<dbReference type="Pfam" id="PF04255">
    <property type="entry name" value="DUF433"/>
    <property type="match status" value="1"/>
</dbReference>
<gene>
    <name evidence="1" type="ORF">EZJ43_13775</name>
</gene>
<dbReference type="OrthoDB" id="940717at2"/>
<protein>
    <submittedName>
        <fullName evidence="1">DUF433 domain-containing protein</fullName>
    </submittedName>
</protein>
<dbReference type="Gene3D" id="1.10.10.10">
    <property type="entry name" value="Winged helix-like DNA-binding domain superfamily/Winged helix DNA-binding domain"/>
    <property type="match status" value="1"/>
</dbReference>